<evidence type="ECO:0000313" key="2">
    <source>
        <dbReference type="EMBL" id="MDC0747888.1"/>
    </source>
</evidence>
<comment type="caution">
    <text evidence="2">The sequence shown here is derived from an EMBL/GenBank/DDBJ whole genome shotgun (WGS) entry which is preliminary data.</text>
</comment>
<feature type="region of interest" description="Disordered" evidence="1">
    <location>
        <begin position="17"/>
        <end position="50"/>
    </location>
</feature>
<protein>
    <submittedName>
        <fullName evidence="2">Uncharacterized protein</fullName>
    </submittedName>
</protein>
<sequence length="82" mass="9746">MQAWLYTAARNAFLANQRRRARRREEPLGDEWDDEAKNRQKARKSTTSLRKTDKRDALVELRRELDEEGQTILILRADRGFS</sequence>
<dbReference type="Proteomes" id="UP001221411">
    <property type="component" value="Unassembled WGS sequence"/>
</dbReference>
<organism evidence="2 3">
    <name type="scientific">Polyangium mundeleinium</name>
    <dbReference type="NCBI Taxonomy" id="2995306"/>
    <lineage>
        <taxon>Bacteria</taxon>
        <taxon>Pseudomonadati</taxon>
        <taxon>Myxococcota</taxon>
        <taxon>Polyangia</taxon>
        <taxon>Polyangiales</taxon>
        <taxon>Polyangiaceae</taxon>
        <taxon>Polyangium</taxon>
    </lineage>
</organism>
<dbReference type="EMBL" id="JAQNDO010000001">
    <property type="protein sequence ID" value="MDC0747888.1"/>
    <property type="molecule type" value="Genomic_DNA"/>
</dbReference>
<proteinExistence type="predicted"/>
<keyword evidence="3" id="KW-1185">Reference proteome</keyword>
<gene>
    <name evidence="2" type="ORF">POL67_41535</name>
</gene>
<evidence type="ECO:0000256" key="1">
    <source>
        <dbReference type="SAM" id="MobiDB-lite"/>
    </source>
</evidence>
<evidence type="ECO:0000313" key="3">
    <source>
        <dbReference type="Proteomes" id="UP001221411"/>
    </source>
</evidence>
<name>A0ABT5F3A4_9BACT</name>
<dbReference type="RefSeq" id="WP_271926598.1">
    <property type="nucleotide sequence ID" value="NZ_JAQNDO010000001.1"/>
</dbReference>
<reference evidence="2 3" key="1">
    <citation type="submission" date="2022-11" db="EMBL/GenBank/DDBJ databases">
        <title>Minimal conservation of predation-associated metabolite biosynthetic gene clusters underscores biosynthetic potential of Myxococcota including descriptions for ten novel species: Archangium lansinium sp. nov., Myxococcus landrumus sp. nov., Nannocystis bai.</title>
        <authorList>
            <person name="Ahearne A."/>
            <person name="Stevens C."/>
            <person name="Dowd S."/>
        </authorList>
    </citation>
    <scope>NUCLEOTIDE SEQUENCE [LARGE SCALE GENOMIC DNA]</scope>
    <source>
        <strain evidence="2 3">RJM3</strain>
    </source>
</reference>
<accession>A0ABT5F3A4</accession>